<comment type="caution">
    <text evidence="3">The sequence shown here is derived from an EMBL/GenBank/DDBJ whole genome shotgun (WGS) entry which is preliminary data.</text>
</comment>
<sequence length="229" mass="26379">MKIKDITQTVILCGAILFIPLLALSYYLYLSVGLSGVDLIEKSLTAASGFFGGVSTLTAAYVAMILFNDWKDVQRHEIAKQALIALIKLKTHIDNNYFEANYHLDSYFLKEQTPQISNQYVEDRLNSAKNSQQQKEEYKKQLKELLVLLYEKIDIYEAVSGSTLIKEEDRAFNFPSFAYYISNMYTCASNGDLEDIETHQKLAPSTKRKFETTYYNYLLQKLKRKVNLQ</sequence>
<evidence type="ECO:0008006" key="5">
    <source>
        <dbReference type="Google" id="ProtNLM"/>
    </source>
</evidence>
<dbReference type="RefSeq" id="WP_308980707.1">
    <property type="nucleotide sequence ID" value="NZ_JAVIDL010000002.1"/>
</dbReference>
<evidence type="ECO:0000256" key="1">
    <source>
        <dbReference type="SAM" id="Coils"/>
    </source>
</evidence>
<dbReference type="Proteomes" id="UP001243844">
    <property type="component" value="Unassembled WGS sequence"/>
</dbReference>
<organism evidence="3 4">
    <name type="scientific">Acinetobacter rudis</name>
    <dbReference type="NCBI Taxonomy" id="632955"/>
    <lineage>
        <taxon>Bacteria</taxon>
        <taxon>Pseudomonadati</taxon>
        <taxon>Pseudomonadota</taxon>
        <taxon>Gammaproteobacteria</taxon>
        <taxon>Moraxellales</taxon>
        <taxon>Moraxellaceae</taxon>
        <taxon>Acinetobacter</taxon>
    </lineage>
</organism>
<feature type="coiled-coil region" evidence="1">
    <location>
        <begin position="121"/>
        <end position="148"/>
    </location>
</feature>
<keyword evidence="1" id="KW-0175">Coiled coil</keyword>
<dbReference type="AlphaFoldDB" id="A0AAW8J3B5"/>
<keyword evidence="2" id="KW-1133">Transmembrane helix</keyword>
<proteinExistence type="predicted"/>
<accession>A0AAW8J3B5</accession>
<evidence type="ECO:0000313" key="4">
    <source>
        <dbReference type="Proteomes" id="UP001243844"/>
    </source>
</evidence>
<dbReference type="EMBL" id="JAVIDL010000002">
    <property type="protein sequence ID" value="MDQ8934486.1"/>
    <property type="molecule type" value="Genomic_DNA"/>
</dbReference>
<name>A0AAW8J3B5_9GAMM</name>
<evidence type="ECO:0000256" key="2">
    <source>
        <dbReference type="SAM" id="Phobius"/>
    </source>
</evidence>
<feature type="transmembrane region" description="Helical" evidence="2">
    <location>
        <begin position="9"/>
        <end position="29"/>
    </location>
</feature>
<reference evidence="3" key="1">
    <citation type="submission" date="2023-08" db="EMBL/GenBank/DDBJ databases">
        <title>Emergence of clinically-relevant ST2 carbapenem-resistant Acinetobacter baumannii strains in hospital sewages in Zhejiang, East of China.</title>
        <authorList>
            <person name="Kaichao C."/>
            <person name="Zhang R."/>
        </authorList>
    </citation>
    <scope>NUCLEOTIDE SEQUENCE</scope>
    <source>
        <strain evidence="3">M-RB-37</strain>
    </source>
</reference>
<feature type="transmembrane region" description="Helical" evidence="2">
    <location>
        <begin position="49"/>
        <end position="67"/>
    </location>
</feature>
<keyword evidence="2" id="KW-0472">Membrane</keyword>
<evidence type="ECO:0000313" key="3">
    <source>
        <dbReference type="EMBL" id="MDQ8934486.1"/>
    </source>
</evidence>
<protein>
    <recommendedName>
        <fullName evidence="5">Phage abortive infection protein</fullName>
    </recommendedName>
</protein>
<gene>
    <name evidence="3" type="ORF">RFH47_01825</name>
</gene>
<keyword evidence="2" id="KW-0812">Transmembrane</keyword>